<dbReference type="PATRIC" id="fig|270351.6.peg.4404"/>
<dbReference type="RefSeq" id="WP_048467440.1">
    <property type="nucleotide sequence ID" value="NZ_LABX01000290.1"/>
</dbReference>
<dbReference type="Proteomes" id="UP000035929">
    <property type="component" value="Unassembled WGS sequence"/>
</dbReference>
<reference evidence="1 2" key="1">
    <citation type="submission" date="2015-03" db="EMBL/GenBank/DDBJ databases">
        <title>Genome sequencing of Methylobacterium aquaticum DSM16371 type strain.</title>
        <authorList>
            <person name="Chaudhry V."/>
            <person name="Patil P.B."/>
        </authorList>
    </citation>
    <scope>NUCLEOTIDE SEQUENCE [LARGE SCALE GENOMIC DNA]</scope>
    <source>
        <strain evidence="1 2">DSM 16371</strain>
    </source>
</reference>
<name>A0A0J6S270_9HYPH</name>
<proteinExistence type="predicted"/>
<gene>
    <name evidence="1" type="ORF">VP06_29915</name>
</gene>
<sequence length="160" mass="17808">MNEMTNLATAERAFLLEKAQRRVADAHNRLELRQPGNTVRFPDGSVGCRPTPEYDEAFERWEAAKAKLMRLYRETVVASDLPGDLVREVLLARVAHAGAKAWCKGIAAIPGAPDLDLDRVKAEVSALRTRERERVSEALRVAMMLEDEEAADRRGQGPAN</sequence>
<evidence type="ECO:0000313" key="1">
    <source>
        <dbReference type="EMBL" id="KMO27749.1"/>
    </source>
</evidence>
<dbReference type="AlphaFoldDB" id="A0A0J6S270"/>
<dbReference type="OrthoDB" id="9888432at2"/>
<organism evidence="1 2">
    <name type="scientific">Methylobacterium aquaticum</name>
    <dbReference type="NCBI Taxonomy" id="270351"/>
    <lineage>
        <taxon>Bacteria</taxon>
        <taxon>Pseudomonadati</taxon>
        <taxon>Pseudomonadota</taxon>
        <taxon>Alphaproteobacteria</taxon>
        <taxon>Hyphomicrobiales</taxon>
        <taxon>Methylobacteriaceae</taxon>
        <taxon>Methylobacterium</taxon>
    </lineage>
</organism>
<protein>
    <submittedName>
        <fullName evidence="1">Uncharacterized protein</fullName>
    </submittedName>
</protein>
<dbReference type="EMBL" id="LABX01000290">
    <property type="protein sequence ID" value="KMO27749.1"/>
    <property type="molecule type" value="Genomic_DNA"/>
</dbReference>
<comment type="caution">
    <text evidence="1">The sequence shown here is derived from an EMBL/GenBank/DDBJ whole genome shotgun (WGS) entry which is preliminary data.</text>
</comment>
<accession>A0A0J6S270</accession>
<evidence type="ECO:0000313" key="2">
    <source>
        <dbReference type="Proteomes" id="UP000035929"/>
    </source>
</evidence>